<protein>
    <recommendedName>
        <fullName evidence="1">F-box domain-containing protein</fullName>
    </recommendedName>
</protein>
<dbReference type="Proteomes" id="UP001457282">
    <property type="component" value="Unassembled WGS sequence"/>
</dbReference>
<dbReference type="InterPro" id="IPR050796">
    <property type="entry name" value="SCF_F-box_component"/>
</dbReference>
<reference evidence="2 3" key="1">
    <citation type="journal article" date="2023" name="G3 (Bethesda)">
        <title>A chromosome-length genome assembly and annotation of blackberry (Rubus argutus, cv. 'Hillquist').</title>
        <authorList>
            <person name="Bruna T."/>
            <person name="Aryal R."/>
            <person name="Dudchenko O."/>
            <person name="Sargent D.J."/>
            <person name="Mead D."/>
            <person name="Buti M."/>
            <person name="Cavallini A."/>
            <person name="Hytonen T."/>
            <person name="Andres J."/>
            <person name="Pham M."/>
            <person name="Weisz D."/>
            <person name="Mascagni F."/>
            <person name="Usai G."/>
            <person name="Natali L."/>
            <person name="Bassil N."/>
            <person name="Fernandez G.E."/>
            <person name="Lomsadze A."/>
            <person name="Armour M."/>
            <person name="Olukolu B."/>
            <person name="Poorten T."/>
            <person name="Britton C."/>
            <person name="Davik J."/>
            <person name="Ashrafi H."/>
            <person name="Aiden E.L."/>
            <person name="Borodovsky M."/>
            <person name="Worthington M."/>
        </authorList>
    </citation>
    <scope>NUCLEOTIDE SEQUENCE [LARGE SCALE GENOMIC DNA]</scope>
    <source>
        <strain evidence="2">PI 553951</strain>
    </source>
</reference>
<accession>A0AAW1WXW4</accession>
<evidence type="ECO:0000313" key="2">
    <source>
        <dbReference type="EMBL" id="KAK9929600.1"/>
    </source>
</evidence>
<dbReference type="Pfam" id="PF08268">
    <property type="entry name" value="FBA_3"/>
    <property type="match status" value="1"/>
</dbReference>
<dbReference type="InterPro" id="IPR001810">
    <property type="entry name" value="F-box_dom"/>
</dbReference>
<feature type="domain" description="F-box" evidence="1">
    <location>
        <begin position="35"/>
        <end position="75"/>
    </location>
</feature>
<dbReference type="PANTHER" id="PTHR31672:SF11">
    <property type="entry name" value="F-BOX PROTEIN CPR1-LIKE ISOFORM X2"/>
    <property type="match status" value="1"/>
</dbReference>
<organism evidence="2 3">
    <name type="scientific">Rubus argutus</name>
    <name type="common">Southern blackberry</name>
    <dbReference type="NCBI Taxonomy" id="59490"/>
    <lineage>
        <taxon>Eukaryota</taxon>
        <taxon>Viridiplantae</taxon>
        <taxon>Streptophyta</taxon>
        <taxon>Embryophyta</taxon>
        <taxon>Tracheophyta</taxon>
        <taxon>Spermatophyta</taxon>
        <taxon>Magnoliopsida</taxon>
        <taxon>eudicotyledons</taxon>
        <taxon>Gunneridae</taxon>
        <taxon>Pentapetalae</taxon>
        <taxon>rosids</taxon>
        <taxon>fabids</taxon>
        <taxon>Rosales</taxon>
        <taxon>Rosaceae</taxon>
        <taxon>Rosoideae</taxon>
        <taxon>Rosoideae incertae sedis</taxon>
        <taxon>Rubus</taxon>
    </lineage>
</organism>
<dbReference type="EMBL" id="JBEDUW010000005">
    <property type="protein sequence ID" value="KAK9929600.1"/>
    <property type="molecule type" value="Genomic_DNA"/>
</dbReference>
<evidence type="ECO:0000313" key="3">
    <source>
        <dbReference type="Proteomes" id="UP001457282"/>
    </source>
</evidence>
<dbReference type="SUPFAM" id="SSF81383">
    <property type="entry name" value="F-box domain"/>
    <property type="match status" value="1"/>
</dbReference>
<dbReference type="Pfam" id="PF00646">
    <property type="entry name" value="F-box"/>
    <property type="match status" value="1"/>
</dbReference>
<dbReference type="Gene3D" id="1.20.1280.50">
    <property type="match status" value="1"/>
</dbReference>
<gene>
    <name evidence="2" type="ORF">M0R45_026694</name>
</gene>
<dbReference type="InterPro" id="IPR036047">
    <property type="entry name" value="F-box-like_dom_sf"/>
</dbReference>
<dbReference type="AlphaFoldDB" id="A0AAW1WXW4"/>
<keyword evidence="3" id="KW-1185">Reference proteome</keyword>
<dbReference type="InterPro" id="IPR013187">
    <property type="entry name" value="F-box-assoc_dom_typ3"/>
</dbReference>
<evidence type="ECO:0000259" key="1">
    <source>
        <dbReference type="SMART" id="SM00256"/>
    </source>
</evidence>
<dbReference type="InterPro" id="IPR017451">
    <property type="entry name" value="F-box-assoc_interact_dom"/>
</dbReference>
<dbReference type="SMART" id="SM00256">
    <property type="entry name" value="FBOX"/>
    <property type="match status" value="1"/>
</dbReference>
<comment type="caution">
    <text evidence="2">The sequence shown here is derived from an EMBL/GenBank/DDBJ whole genome shotgun (WGS) entry which is preliminary data.</text>
</comment>
<dbReference type="NCBIfam" id="TIGR01640">
    <property type="entry name" value="F_box_assoc_1"/>
    <property type="match status" value="1"/>
</dbReference>
<sequence>MVTKRKSSGLLRIVEERLLMKKIEEEKKQTQVSYVPKDCISNILVRLPADSLQRSRFVCKPWYNVVKNPKFIDAHLHRSESVLIFLSPNVKESLFPISKKTKVGEMDRSYPFPTTSIPQVKPNTVSVESKLFDPNSIPIFGLPTLNSTKTFVQFLEFKNGKSEIGEYSLSCLGNIRATCNGLILLDNKLKKGGVIVMNPVTKKLIALPLGTLCHLPHQESYGFALSDLSGDYKVVHLFRDQLGFVSCEILSLYKKTWREVNGPSFRLFGNRGFGYAPVSAIGALHWIPHFDRSNYVVSMEVDKEKFHQIPLPKGCGIHDRIIEIGGFLGFVTHEGMNRIDIWILKGLCGEVWTKNHSITVDSKMDMVPLCSLRIKGDIIFKRTKDGSFYAYDFQQQKMTEVGMIKGLPRASVTYLPHVNSLVSWMPADEDMFP</sequence>
<name>A0AAW1WXW4_RUBAR</name>
<proteinExistence type="predicted"/>
<dbReference type="PANTHER" id="PTHR31672">
    <property type="entry name" value="BNACNNG10540D PROTEIN"/>
    <property type="match status" value="1"/>
</dbReference>